<proteinExistence type="predicted"/>
<dbReference type="EMBL" id="AEPW01000008">
    <property type="protein sequence ID" value="EFU77752.1"/>
    <property type="molecule type" value="Genomic_DNA"/>
</dbReference>
<protein>
    <submittedName>
        <fullName evidence="1">Phage Tail Protein X</fullName>
    </submittedName>
</protein>
<dbReference type="HOGENOM" id="CLU_175462_0_2_9"/>
<dbReference type="Pfam" id="PF05489">
    <property type="entry name" value="Phage_tail_X"/>
    <property type="match status" value="1"/>
</dbReference>
<dbReference type="InterPro" id="IPR008861">
    <property type="entry name" value="GpX-like"/>
</dbReference>
<reference evidence="1 2" key="1">
    <citation type="submission" date="2010-12" db="EMBL/GenBank/DDBJ databases">
        <authorList>
            <person name="Muzny D."/>
            <person name="Qin X."/>
            <person name="Deng J."/>
            <person name="Jiang H."/>
            <person name="Liu Y."/>
            <person name="Qu J."/>
            <person name="Song X.-Z."/>
            <person name="Zhang L."/>
            <person name="Thornton R."/>
            <person name="Coyle M."/>
            <person name="Francisco L."/>
            <person name="Jackson L."/>
            <person name="Javaid M."/>
            <person name="Korchina V."/>
            <person name="Kovar C."/>
            <person name="Mata R."/>
            <person name="Mathew T."/>
            <person name="Ngo R."/>
            <person name="Nguyen L."/>
            <person name="Nguyen N."/>
            <person name="Okwuonu G."/>
            <person name="Ongeri F."/>
            <person name="Pham C."/>
            <person name="Simmons D."/>
            <person name="Wilczek-Boney K."/>
            <person name="Hale W."/>
            <person name="Jakkamsetti A."/>
            <person name="Pham P."/>
            <person name="Ruth R."/>
            <person name="San Lucas F."/>
            <person name="Warren J."/>
            <person name="Zhang J."/>
            <person name="Zhao Z."/>
            <person name="Zhou C."/>
            <person name="Zhu D."/>
            <person name="Lee S."/>
            <person name="Bess C."/>
            <person name="Blankenburg K."/>
            <person name="Forbes L."/>
            <person name="Fu Q."/>
            <person name="Gubbala S."/>
            <person name="Hirani K."/>
            <person name="Jayaseelan J.C."/>
            <person name="Lara F."/>
            <person name="Munidasa M."/>
            <person name="Palculict T."/>
            <person name="Patil S."/>
            <person name="Pu L.-L."/>
            <person name="Saada N."/>
            <person name="Tang L."/>
            <person name="Weissenberger G."/>
            <person name="Zhu Y."/>
            <person name="Hemphill L."/>
            <person name="Shang Y."/>
            <person name="Youmans B."/>
            <person name="Ayvaz T."/>
            <person name="Ross M."/>
            <person name="Santibanez J."/>
            <person name="Aqrawi P."/>
            <person name="Gross S."/>
            <person name="Joshi V."/>
            <person name="Fowler G."/>
            <person name="Nazareth L."/>
            <person name="Reid J."/>
            <person name="Worley K."/>
            <person name="Petrosino J."/>
            <person name="Highlander S."/>
            <person name="Gibbs R."/>
        </authorList>
    </citation>
    <scope>NUCLEOTIDE SEQUENCE [LARGE SCALE GENOMIC DNA]</scope>
    <source>
        <strain evidence="1 2">DSM 3986</strain>
    </source>
</reference>
<dbReference type="AlphaFoldDB" id="E6LKB2"/>
<evidence type="ECO:0000313" key="1">
    <source>
        <dbReference type="EMBL" id="EFU77752.1"/>
    </source>
</evidence>
<gene>
    <name evidence="1" type="ORF">HMPREF0381_0397</name>
</gene>
<dbReference type="Proteomes" id="UP000003434">
    <property type="component" value="Unassembled WGS sequence"/>
</dbReference>
<accession>E6LKB2</accession>
<dbReference type="RefSeq" id="WP_008750168.1">
    <property type="nucleotide sequence ID" value="NZ_GL622296.1"/>
</dbReference>
<comment type="caution">
    <text evidence="1">The sequence shown here is derived from an EMBL/GenBank/DDBJ whole genome shotgun (WGS) entry which is preliminary data.</text>
</comment>
<sequence>MRVYTTIQGQTWDQIAYEVYGNEYMCDKIMDLNRDKLDTFIFPAGVKLMLPDEENIIRQSVPSDYPTWRTMLNAKG</sequence>
<evidence type="ECO:0000313" key="2">
    <source>
        <dbReference type="Proteomes" id="UP000003434"/>
    </source>
</evidence>
<name>E6LKB2_9FIRM</name>
<organism evidence="1 2">
    <name type="scientific">Lachnoanaerobaculum saburreum DSM 3986</name>
    <dbReference type="NCBI Taxonomy" id="887325"/>
    <lineage>
        <taxon>Bacteria</taxon>
        <taxon>Bacillati</taxon>
        <taxon>Bacillota</taxon>
        <taxon>Clostridia</taxon>
        <taxon>Lachnospirales</taxon>
        <taxon>Lachnospiraceae</taxon>
        <taxon>Lachnoanaerobaculum</taxon>
    </lineage>
</organism>